<sequence length="436" mass="47173">MQQLNAHDAMFAHFDNENWAAHGGIVGIYDPSTAPGGHVRFRDILAHLERRLACSPVFRRRLVRVPLDLDHPYWIEDEHFDLEFHVRHVRLPEPADWRQLCIQIARIDARPLDMNRPPWEMWVIEGLDHVEGVPAGSYAIFTKLHHVAVDGHSMRDIISAIHDLTPELDATAIPDSWHGERRPGARQLLTRAAANNLVHAPLRVARAVVRFAPAARLLPGAVLGSRGSSGGLLPPAVPRTRFQAELSPHRVLDGRTFPLAEVKRMRELVEGATVNDVIVNARDAAGDIGDGVGDVGAEGDEEEGDVVAAGGLLALARTRGCPRCSRPSPGGRALAASQLAFGARRPTFNIGVSNVPGPHVPLYMNGAKAERFFGVAPIFSGTGLVFGVFSYCGVIDASFVSCRRMVPDPAFLAECLDAAFEELRTAVGVAAGAVPA</sequence>
<evidence type="ECO:0000256" key="2">
    <source>
        <dbReference type="ARBA" id="ARBA00005189"/>
    </source>
</evidence>
<evidence type="ECO:0000259" key="11">
    <source>
        <dbReference type="Pfam" id="PF03007"/>
    </source>
</evidence>
<evidence type="ECO:0000256" key="5">
    <source>
        <dbReference type="ARBA" id="ARBA00022516"/>
    </source>
</evidence>
<dbReference type="EMBL" id="CP098502">
    <property type="protein sequence ID" value="UTI66687.1"/>
    <property type="molecule type" value="Genomic_DNA"/>
</dbReference>
<evidence type="ECO:0000313" key="14">
    <source>
        <dbReference type="Proteomes" id="UP001056035"/>
    </source>
</evidence>
<keyword evidence="14" id="KW-1185">Reference proteome</keyword>
<dbReference type="PANTHER" id="PTHR31650:SF1">
    <property type="entry name" value="WAX ESTER SYNTHASE_DIACYLGLYCEROL ACYLTRANSFERASE 4-RELATED"/>
    <property type="match status" value="1"/>
</dbReference>
<comment type="pathway">
    <text evidence="1">Glycerolipid metabolism; triacylglycerol biosynthesis.</text>
</comment>
<gene>
    <name evidence="13" type="ORF">NBH00_10870</name>
</gene>
<dbReference type="Pfam" id="PF03007">
    <property type="entry name" value="WS_DGAT_cat"/>
    <property type="match status" value="1"/>
</dbReference>
<dbReference type="PANTHER" id="PTHR31650">
    <property type="entry name" value="O-ACYLTRANSFERASE (WSD1-LIKE) FAMILY PROTEIN"/>
    <property type="match status" value="1"/>
</dbReference>
<evidence type="ECO:0000313" key="13">
    <source>
        <dbReference type="EMBL" id="UTI66687.1"/>
    </source>
</evidence>
<dbReference type="Proteomes" id="UP001056035">
    <property type="component" value="Chromosome"/>
</dbReference>
<dbReference type="InterPro" id="IPR004255">
    <property type="entry name" value="O-acyltransferase_WSD1_N"/>
</dbReference>
<evidence type="ECO:0000256" key="6">
    <source>
        <dbReference type="ARBA" id="ARBA00022679"/>
    </source>
</evidence>
<feature type="domain" description="O-acyltransferase WSD1-like N-terminal" evidence="11">
    <location>
        <begin position="4"/>
        <end position="278"/>
    </location>
</feature>
<comment type="similarity">
    <text evidence="3">Belongs to the long-chain O-acyltransferase family.</text>
</comment>
<comment type="catalytic activity">
    <reaction evidence="10">
        <text>an acyl-CoA + a 1,2-diacyl-sn-glycerol = a triacyl-sn-glycerol + CoA</text>
        <dbReference type="Rhea" id="RHEA:10868"/>
        <dbReference type="ChEBI" id="CHEBI:17815"/>
        <dbReference type="ChEBI" id="CHEBI:57287"/>
        <dbReference type="ChEBI" id="CHEBI:58342"/>
        <dbReference type="ChEBI" id="CHEBI:64615"/>
        <dbReference type="EC" id="2.3.1.20"/>
    </reaction>
</comment>
<dbReference type="SUPFAM" id="SSF52777">
    <property type="entry name" value="CoA-dependent acyltransferases"/>
    <property type="match status" value="1"/>
</dbReference>
<accession>A0ABY5E1H5</accession>
<dbReference type="InterPro" id="IPR009721">
    <property type="entry name" value="O-acyltransferase_WSD1_C"/>
</dbReference>
<dbReference type="Pfam" id="PF06974">
    <property type="entry name" value="WS_DGAT_C"/>
    <property type="match status" value="1"/>
</dbReference>
<keyword evidence="8" id="KW-0443">Lipid metabolism</keyword>
<keyword evidence="9" id="KW-0012">Acyltransferase</keyword>
<dbReference type="EC" id="2.3.1.20" evidence="4"/>
<evidence type="ECO:0000256" key="3">
    <source>
        <dbReference type="ARBA" id="ARBA00009587"/>
    </source>
</evidence>
<keyword evidence="6" id="KW-0808">Transferase</keyword>
<name>A0ABY5E1H5_9ACTN</name>
<reference evidence="13 14" key="1">
    <citation type="submission" date="2022-06" db="EMBL/GenBank/DDBJ databases">
        <title>Paraconexibacter antarcticus.</title>
        <authorList>
            <person name="Kim C.S."/>
        </authorList>
    </citation>
    <scope>NUCLEOTIDE SEQUENCE [LARGE SCALE GENOMIC DNA]</scope>
    <source>
        <strain evidence="13 14">02-257</strain>
    </source>
</reference>
<evidence type="ECO:0000256" key="8">
    <source>
        <dbReference type="ARBA" id="ARBA00023098"/>
    </source>
</evidence>
<keyword evidence="5" id="KW-0444">Lipid biosynthesis</keyword>
<dbReference type="RefSeq" id="WP_254573354.1">
    <property type="nucleotide sequence ID" value="NZ_CP098502.1"/>
</dbReference>
<feature type="domain" description="O-acyltransferase WSD1 C-terminal" evidence="12">
    <location>
        <begin position="343"/>
        <end position="423"/>
    </location>
</feature>
<evidence type="ECO:0000256" key="7">
    <source>
        <dbReference type="ARBA" id="ARBA00022798"/>
    </source>
</evidence>
<keyword evidence="7" id="KW-0319">Glycerol metabolism</keyword>
<evidence type="ECO:0000256" key="1">
    <source>
        <dbReference type="ARBA" id="ARBA00004771"/>
    </source>
</evidence>
<protein>
    <recommendedName>
        <fullName evidence="4">diacylglycerol O-acyltransferase</fullName>
        <ecNumber evidence="4">2.3.1.20</ecNumber>
    </recommendedName>
</protein>
<dbReference type="InterPro" id="IPR045034">
    <property type="entry name" value="O-acyltransferase_WSD1-like"/>
</dbReference>
<evidence type="ECO:0000256" key="9">
    <source>
        <dbReference type="ARBA" id="ARBA00023315"/>
    </source>
</evidence>
<evidence type="ECO:0000259" key="12">
    <source>
        <dbReference type="Pfam" id="PF06974"/>
    </source>
</evidence>
<proteinExistence type="inferred from homology"/>
<organism evidence="13 14">
    <name type="scientific">Paraconexibacter antarcticus</name>
    <dbReference type="NCBI Taxonomy" id="2949664"/>
    <lineage>
        <taxon>Bacteria</taxon>
        <taxon>Bacillati</taxon>
        <taxon>Actinomycetota</taxon>
        <taxon>Thermoleophilia</taxon>
        <taxon>Solirubrobacterales</taxon>
        <taxon>Paraconexibacteraceae</taxon>
        <taxon>Paraconexibacter</taxon>
    </lineage>
</organism>
<evidence type="ECO:0000256" key="10">
    <source>
        <dbReference type="ARBA" id="ARBA00048109"/>
    </source>
</evidence>
<evidence type="ECO:0000256" key="4">
    <source>
        <dbReference type="ARBA" id="ARBA00013244"/>
    </source>
</evidence>
<comment type="pathway">
    <text evidence="2">Lipid metabolism.</text>
</comment>